<organism evidence="1 2">
    <name type="scientific">Ruegeria atlantica</name>
    <dbReference type="NCBI Taxonomy" id="81569"/>
    <lineage>
        <taxon>Bacteria</taxon>
        <taxon>Pseudomonadati</taxon>
        <taxon>Pseudomonadota</taxon>
        <taxon>Alphaproteobacteria</taxon>
        <taxon>Rhodobacterales</taxon>
        <taxon>Roseobacteraceae</taxon>
        <taxon>Ruegeria</taxon>
    </lineage>
</organism>
<dbReference type="InterPro" id="IPR023214">
    <property type="entry name" value="HAD_sf"/>
</dbReference>
<gene>
    <name evidence="1" type="ORF">RUA4292_03241</name>
</gene>
<dbReference type="Gene3D" id="3.40.50.1000">
    <property type="entry name" value="HAD superfamily/HAD-like"/>
    <property type="match status" value="1"/>
</dbReference>
<reference evidence="1 2" key="1">
    <citation type="submission" date="2015-09" db="EMBL/GenBank/DDBJ databases">
        <authorList>
            <consortium name="Swine Surveillance"/>
        </authorList>
    </citation>
    <scope>NUCLEOTIDE SEQUENCE [LARGE SCALE GENOMIC DNA]</scope>
    <source>
        <strain evidence="1 2">CECT 4292</strain>
    </source>
</reference>
<accession>A0A0P1F2K0</accession>
<dbReference type="InterPro" id="IPR029057">
    <property type="entry name" value="PRTase-like"/>
</dbReference>
<proteinExistence type="predicted"/>
<evidence type="ECO:0000313" key="1">
    <source>
        <dbReference type="EMBL" id="CUH49047.1"/>
    </source>
</evidence>
<dbReference type="EMBL" id="CYPU01000055">
    <property type="protein sequence ID" value="CUH49047.1"/>
    <property type="molecule type" value="Genomic_DNA"/>
</dbReference>
<dbReference type="RefSeq" id="WP_058278514.1">
    <property type="nucleotide sequence ID" value="NZ_CYPU01000055.1"/>
</dbReference>
<dbReference type="GeneID" id="55494402"/>
<protein>
    <recommendedName>
        <fullName evidence="3">Phosphoribosyltransferase</fullName>
    </recommendedName>
</protein>
<dbReference type="AlphaFoldDB" id="A0A0P1F2K0"/>
<dbReference type="OrthoDB" id="9804476at2"/>
<name>A0A0P1F2K0_9RHOB</name>
<dbReference type="Proteomes" id="UP000050783">
    <property type="component" value="Unassembled WGS sequence"/>
</dbReference>
<dbReference type="SUPFAM" id="SSF53271">
    <property type="entry name" value="PRTase-like"/>
    <property type="match status" value="1"/>
</dbReference>
<dbReference type="CDD" id="cd06223">
    <property type="entry name" value="PRTases_typeI"/>
    <property type="match status" value="1"/>
</dbReference>
<evidence type="ECO:0000313" key="2">
    <source>
        <dbReference type="Proteomes" id="UP000050783"/>
    </source>
</evidence>
<evidence type="ECO:0008006" key="3">
    <source>
        <dbReference type="Google" id="ProtNLM"/>
    </source>
</evidence>
<dbReference type="Gene3D" id="3.40.50.2020">
    <property type="match status" value="1"/>
</dbReference>
<sequence length="325" mass="36844">MYFRTNEDMNRAILHGLREVPEDVDLIVGIPRSGLLAAMLFSLYLNKPVTDLEGLLEGRLLSTGKRPLSDVSRDPITSSRRILVVDDCVSQGTEMDRARAKVAAAGLTERVTFMTVYAFPENSRKADIVLEVIPRPMAFQWSCMHSPNTSSFCVDIDGVLCADPTEAEDDDGRRYRAFLRDAKPLLIPVHQLGWLVTCRLEKYRAETEDWMALHDIRYEKLIMMDYATLADREADRRHAQYKAETYLASGKELFIESNPGLAEQISELSGKPVLSYKTNALTHIKASQRIDVLQQRGRHFMRRMRRAPGKLVRRINGASSAREGN</sequence>
<dbReference type="InterPro" id="IPR000836">
    <property type="entry name" value="PRTase_dom"/>
</dbReference>